<reference evidence="1 2" key="1">
    <citation type="submission" date="2024-10" db="EMBL/GenBank/DDBJ databases">
        <authorList>
            <person name="Ratan Roy A."/>
            <person name="Morales Sandoval P.H."/>
            <person name="De Los Santos Villalobos S."/>
            <person name="Chakraborty S."/>
            <person name="Mukherjee J."/>
        </authorList>
    </citation>
    <scope>NUCLEOTIDE SEQUENCE [LARGE SCALE GENOMIC DNA]</scope>
    <source>
        <strain evidence="1 2">S1</strain>
    </source>
</reference>
<dbReference type="InterPro" id="IPR036188">
    <property type="entry name" value="FAD/NAD-bd_sf"/>
</dbReference>
<gene>
    <name evidence="1" type="ORF">ACFVKH_07210</name>
</gene>
<sequence length="674" mass="74333">MHQQSPLSPSQRRLARRRRAHLRRQRRLSQMKRWGRFSISGVLLLAIATSLLEAFSAARSQPESSLLLQPQFQKTLRDQEVGSKVSELIGANGRPQLSPLPIAQEVWECEVVVVGGSLGGVAAASHAMNSGARTCLIELTPWLGGQISSQGVSAIDESRSMRARRNFSASWNAFKDLILQQVVDLPTWTRLAPARVSELNSCWVGELCFPPKAGAAAAQSWLQTKASKAPGSRWGTSIAFKGAAFDITGRNITAVYAVKRIPKALDYVPHGRLSRELVSWYSWSPDETFEKVPIRLQAPPGKELIVIDATDTGELVGWAKIPHATGSDARSLTKEINAPEQGNPYCTQGYTFPFALAIFNDGGGSLKLLERVQPGYSREEHQRWFAMEGFPMFDRGSLFNYRRIVSTSYSDPMKGPSSPGDISLINWNRGNDWVWMDPPLILTDEKIDASGQRQNWLGGLDLDSLREGENHALLFSEWLIKQQSARNLPLAHLAGPDSPLGTYSGLSMYPYIREGRRILGRTAYQQPMFMMLESDIREDLSVGRNFEPTAIALTHYDVDIHGCRYRNQEETGEAAGASVKEFVVRPVQLPLESLIPQGVDNLLIGGKAIAVSHIVNAVTRVHYGEWSAGAAAGATAGWLVSTGESDLKAADIVAQNRIAELQAHLQSQGLRFDW</sequence>
<name>A0ABW6ID08_9CYAN</name>
<organism evidence="1 2">
    <name type="scientific">Almyronema epifaneia S1</name>
    <dbReference type="NCBI Taxonomy" id="2991925"/>
    <lineage>
        <taxon>Bacteria</taxon>
        <taxon>Bacillati</taxon>
        <taxon>Cyanobacteriota</taxon>
        <taxon>Cyanophyceae</taxon>
        <taxon>Nodosilineales</taxon>
        <taxon>Nodosilineaceae</taxon>
        <taxon>Almyronema</taxon>
        <taxon>Almyronema epifaneia</taxon>
    </lineage>
</organism>
<dbReference type="InterPro" id="IPR005288">
    <property type="entry name" value="NadB"/>
</dbReference>
<proteinExistence type="predicted"/>
<dbReference type="Gene3D" id="3.50.50.60">
    <property type="entry name" value="FAD/NAD(P)-binding domain"/>
    <property type="match status" value="1"/>
</dbReference>
<dbReference type="Pfam" id="PF12831">
    <property type="entry name" value="FAD_oxidored"/>
    <property type="match status" value="2"/>
</dbReference>
<dbReference type="RefSeq" id="WP_377963445.1">
    <property type="nucleotide sequence ID" value="NZ_JBHZOL010000047.1"/>
</dbReference>
<evidence type="ECO:0000313" key="1">
    <source>
        <dbReference type="EMBL" id="MFE4106056.1"/>
    </source>
</evidence>
<dbReference type="PANTHER" id="PTHR42716">
    <property type="entry name" value="L-ASPARTATE OXIDASE"/>
    <property type="match status" value="1"/>
</dbReference>
<evidence type="ECO:0000313" key="2">
    <source>
        <dbReference type="Proteomes" id="UP001600165"/>
    </source>
</evidence>
<dbReference type="EMBL" id="JBHZOL010000047">
    <property type="protein sequence ID" value="MFE4106056.1"/>
    <property type="molecule type" value="Genomic_DNA"/>
</dbReference>
<keyword evidence="2" id="KW-1185">Reference proteome</keyword>
<dbReference type="PANTHER" id="PTHR42716:SF1">
    <property type="entry name" value="SLL0471 PROTEIN"/>
    <property type="match status" value="1"/>
</dbReference>
<protein>
    <submittedName>
        <fullName evidence="1">FAD-dependent oxidoreductase</fullName>
    </submittedName>
</protein>
<dbReference type="Proteomes" id="UP001600165">
    <property type="component" value="Unassembled WGS sequence"/>
</dbReference>
<comment type="caution">
    <text evidence="1">The sequence shown here is derived from an EMBL/GenBank/DDBJ whole genome shotgun (WGS) entry which is preliminary data.</text>
</comment>
<accession>A0ABW6ID08</accession>
<dbReference type="SUPFAM" id="SSF51905">
    <property type="entry name" value="FAD/NAD(P)-binding domain"/>
    <property type="match status" value="1"/>
</dbReference>